<name>A0ACC0K377_CHOFU</name>
<evidence type="ECO:0000313" key="1">
    <source>
        <dbReference type="EMBL" id="KAI8430843.1"/>
    </source>
</evidence>
<reference evidence="1 2" key="1">
    <citation type="journal article" date="2022" name="Genome Biol. Evol.">
        <title>The Spruce Budworm Genome: Reconstructing the Evolutionary History of Antifreeze Proteins.</title>
        <authorList>
            <person name="Beliveau C."/>
            <person name="Gagne P."/>
            <person name="Picq S."/>
            <person name="Vernygora O."/>
            <person name="Keeling C.I."/>
            <person name="Pinkney K."/>
            <person name="Doucet D."/>
            <person name="Wen F."/>
            <person name="Johnston J.S."/>
            <person name="Maaroufi H."/>
            <person name="Boyle B."/>
            <person name="Laroche J."/>
            <person name="Dewar K."/>
            <person name="Juretic N."/>
            <person name="Blackburn G."/>
            <person name="Nisole A."/>
            <person name="Brunet B."/>
            <person name="Brandao M."/>
            <person name="Lumley L."/>
            <person name="Duan J."/>
            <person name="Quan G."/>
            <person name="Lucarotti C.J."/>
            <person name="Roe A.D."/>
            <person name="Sperling F.A.H."/>
            <person name="Levesque R.C."/>
            <person name="Cusson M."/>
        </authorList>
    </citation>
    <scope>NUCLEOTIDE SEQUENCE [LARGE SCALE GENOMIC DNA]</scope>
    <source>
        <strain evidence="1">Glfc:IPQL:Cfum</strain>
    </source>
</reference>
<gene>
    <name evidence="1" type="ORF">MSG28_000992</name>
</gene>
<accession>A0ACC0K377</accession>
<comment type="caution">
    <text evidence="1">The sequence shown here is derived from an EMBL/GenBank/DDBJ whole genome shotgun (WGS) entry which is preliminary data.</text>
</comment>
<evidence type="ECO:0000313" key="2">
    <source>
        <dbReference type="Proteomes" id="UP001064048"/>
    </source>
</evidence>
<sequence length="926" mass="103790">MPRKADPLNIAPSSCNCTLSAASASKEITLQKDTGVYFVPAEADLFQRQFTPQPFLISNPVKFNPKTNRIKKESVDKEDYSHELSERVDTYESSKTFIQASNDDGSQPPSYLDLEIQDVSNSETAVVQQGNSIPSLESAEKVLVECLDLHILEFTRKYGLVENFSEFWEARNLKIYKDLSDSDLNEKIKEYCSETENLMKQSLEDIKRGVPKKKVNNLKYIPDDKDGNRKKHETKESVRSFEFRSFSSMTEPTSIDDSRIDQPSLLSNSIKHNLLAQHNLVNFVSKYETSLEDSTSPYLSHTSLNADKINESKSVEINSHISENTLSDITIVTTKNTAKDYDTEFDMDTMASDVIFKTINDINQFDSKLATKPISDEKTIFSISSTPLSDVLSFRDASSVTEKSWSEKQRHSPVFNLNTIPSEDTLKISNQTNKSSNEFIRKEPVIDETTIFSASKTPIDEEPFFRDISQSTPRSAAEKEERTTETKEFGLDIKPPVILKSNNTTNQSRTNIASNELILDHFSLFPASTLKYDKLSLEDLNKNSSMDEKKKQGQDEEGEKLDLDTKPLEVILKPNNKTDKISSELILDNTTHYSTSTTTKSAEISPGDTSSNSDKSKIEKEGENEDEGTRLDSITTSSDITFKPSDEPFTGIEPISDDNTFFPTESTSSQKYKTSLDSESGNTERLMSKLPEKHNDGDVDLDLKTTSYNVMNITDSRSTLDDTFNFPTTSKALLNKKPRINIHEGIISKTGPEEDTSVSFISTTPGIAVQSQHRNKFSENEVQIPSIITKECQNNVVQSFISGKEALPNNDFEHKNAKSQSLQEKNKQVNSDDYSDLNTNSSVEGTVASVMFNNSYISGNLYFGSSQELVPVRLLQTDTGKISLGIDGHSLCEKLYTSKEKSLLLSTLCDCVNKMAKNNSTEYLNK</sequence>
<keyword evidence="2" id="KW-1185">Reference proteome</keyword>
<dbReference type="EMBL" id="CM046131">
    <property type="protein sequence ID" value="KAI8430843.1"/>
    <property type="molecule type" value="Genomic_DNA"/>
</dbReference>
<proteinExistence type="predicted"/>
<dbReference type="Proteomes" id="UP001064048">
    <property type="component" value="Chromosome Z"/>
</dbReference>
<organism evidence="1 2">
    <name type="scientific">Choristoneura fumiferana</name>
    <name type="common">Spruce budworm moth</name>
    <name type="synonym">Archips fumiferana</name>
    <dbReference type="NCBI Taxonomy" id="7141"/>
    <lineage>
        <taxon>Eukaryota</taxon>
        <taxon>Metazoa</taxon>
        <taxon>Ecdysozoa</taxon>
        <taxon>Arthropoda</taxon>
        <taxon>Hexapoda</taxon>
        <taxon>Insecta</taxon>
        <taxon>Pterygota</taxon>
        <taxon>Neoptera</taxon>
        <taxon>Endopterygota</taxon>
        <taxon>Lepidoptera</taxon>
        <taxon>Glossata</taxon>
        <taxon>Ditrysia</taxon>
        <taxon>Tortricoidea</taxon>
        <taxon>Tortricidae</taxon>
        <taxon>Tortricinae</taxon>
        <taxon>Choristoneura</taxon>
    </lineage>
</organism>
<protein>
    <submittedName>
        <fullName evidence="1">Uncharacterized protein</fullName>
    </submittedName>
</protein>